<evidence type="ECO:0000313" key="3">
    <source>
        <dbReference type="Proteomes" id="UP000242616"/>
    </source>
</evidence>
<accession>A0ABX3IFR2</accession>
<dbReference type="Gene3D" id="6.10.250.2410">
    <property type="match status" value="1"/>
</dbReference>
<dbReference type="PANTHER" id="PTHR33969:SF2">
    <property type="entry name" value="SEGREGATION AND CONDENSATION PROTEIN A"/>
    <property type="match status" value="1"/>
</dbReference>
<comment type="caution">
    <text evidence="2">The sequence shown here is derived from an EMBL/GenBank/DDBJ whole genome shotgun (WGS) entry which is preliminary data.</text>
</comment>
<dbReference type="RefSeq" id="WP_077198554.1">
    <property type="nucleotide sequence ID" value="NZ_LBFC01000022.1"/>
</dbReference>
<evidence type="ECO:0000256" key="1">
    <source>
        <dbReference type="ARBA" id="ARBA00044777"/>
    </source>
</evidence>
<gene>
    <name evidence="2" type="ORF">XJ44_07235</name>
</gene>
<dbReference type="Proteomes" id="UP000242616">
    <property type="component" value="Unassembled WGS sequence"/>
</dbReference>
<reference evidence="2 3" key="1">
    <citation type="submission" date="2015-06" db="EMBL/GenBank/DDBJ databases">
        <title>Genome sequencing of Thermotogales isolates from hydrothermal vents.</title>
        <authorList>
            <person name="Haverkamp T.H."/>
            <person name="Kublanov I.V."/>
            <person name="Nesbo C.L."/>
        </authorList>
    </citation>
    <scope>NUCLEOTIDE SEQUENCE [LARGE SCALE GENOMIC DNA]</scope>
    <source>
        <strain evidence="3">ik275mar</strain>
    </source>
</reference>
<proteinExistence type="predicted"/>
<keyword evidence="3" id="KW-1185">Reference proteome</keyword>
<name>A0ABX3IFR2_9BACT</name>
<dbReference type="EMBL" id="LBFC01000022">
    <property type="protein sequence ID" value="ONN26661.1"/>
    <property type="molecule type" value="Genomic_DNA"/>
</dbReference>
<dbReference type="PANTHER" id="PTHR33969">
    <property type="entry name" value="SEGREGATION AND CONDENSATION PROTEIN A"/>
    <property type="match status" value="1"/>
</dbReference>
<protein>
    <recommendedName>
        <fullName evidence="1">Segregation and condensation protein A</fullName>
    </recommendedName>
</protein>
<evidence type="ECO:0000313" key="2">
    <source>
        <dbReference type="EMBL" id="ONN26661.1"/>
    </source>
</evidence>
<organism evidence="2 3">
    <name type="scientific">Thermosipho affectus</name>
    <dbReference type="NCBI Taxonomy" id="660294"/>
    <lineage>
        <taxon>Bacteria</taxon>
        <taxon>Thermotogati</taxon>
        <taxon>Thermotogota</taxon>
        <taxon>Thermotogae</taxon>
        <taxon>Thermotogales</taxon>
        <taxon>Fervidobacteriaceae</taxon>
        <taxon>Thermosipho</taxon>
    </lineage>
</organism>
<sequence>MEFIFKFEEFEGPLDLILFLIQKKKLSIREIPISQLADEFYQYLQKMKEFNLKITSEFIATAAYLMELKSKSLLPRSSEDKEFIKSKEKLYFQVEQYAKLKEMVKKIKKAENVSIKNIPVSVKTVFPKINEKKLQKLISSIIKEVELKQKVYKIKKEDISIETVMSQILNDTEKNLINILKNSKNKYEIIIKFLAILELVKLKKIIIEENLFIRRI</sequence>
<dbReference type="Pfam" id="PF02616">
    <property type="entry name" value="SMC_ScpA"/>
    <property type="match status" value="1"/>
</dbReference>
<dbReference type="InterPro" id="IPR003768">
    <property type="entry name" value="ScpA"/>
</dbReference>